<comment type="catalytic activity">
    <reaction evidence="1">
        <text>2-dehydro-3-deoxy-6-phospho-D-gluconate = D-glyceraldehyde 3-phosphate + pyruvate</text>
        <dbReference type="Rhea" id="RHEA:17089"/>
        <dbReference type="ChEBI" id="CHEBI:15361"/>
        <dbReference type="ChEBI" id="CHEBI:57569"/>
        <dbReference type="ChEBI" id="CHEBI:59776"/>
        <dbReference type="EC" id="4.1.2.14"/>
    </reaction>
</comment>
<evidence type="ECO:0000256" key="8">
    <source>
        <dbReference type="ARBA" id="ARBA00023277"/>
    </source>
</evidence>
<comment type="subunit">
    <text evidence="4">Homotrimer.</text>
</comment>
<dbReference type="Gene3D" id="3.20.20.70">
    <property type="entry name" value="Aldolase class I"/>
    <property type="match status" value="1"/>
</dbReference>
<reference evidence="11" key="1">
    <citation type="submission" date="2016-10" db="EMBL/GenBank/DDBJ databases">
        <authorList>
            <person name="Varghese N."/>
            <person name="Submissions S."/>
        </authorList>
    </citation>
    <scope>NUCLEOTIDE SEQUENCE [LARGE SCALE GENOMIC DNA]</scope>
    <source>
        <strain evidence="11">DSM 16522</strain>
    </source>
</reference>
<dbReference type="RefSeq" id="WP_092520079.1">
    <property type="nucleotide sequence ID" value="NZ_CAWRAH010000080.1"/>
</dbReference>
<dbReference type="AlphaFoldDB" id="A0A1I5D3X4"/>
<dbReference type="Pfam" id="PF01081">
    <property type="entry name" value="Aldolase"/>
    <property type="match status" value="1"/>
</dbReference>
<dbReference type="EMBL" id="FOVO01000034">
    <property type="protein sequence ID" value="SFN93847.1"/>
    <property type="molecule type" value="Genomic_DNA"/>
</dbReference>
<evidence type="ECO:0000256" key="1">
    <source>
        <dbReference type="ARBA" id="ARBA00000654"/>
    </source>
</evidence>
<dbReference type="InterPro" id="IPR013785">
    <property type="entry name" value="Aldolase_TIM"/>
</dbReference>
<evidence type="ECO:0000256" key="4">
    <source>
        <dbReference type="ARBA" id="ARBA00011233"/>
    </source>
</evidence>
<organism evidence="10 11">
    <name type="scientific">Xenorhabdus japonica</name>
    <dbReference type="NCBI Taxonomy" id="53341"/>
    <lineage>
        <taxon>Bacteria</taxon>
        <taxon>Pseudomonadati</taxon>
        <taxon>Pseudomonadota</taxon>
        <taxon>Gammaproteobacteria</taxon>
        <taxon>Enterobacterales</taxon>
        <taxon>Morganellaceae</taxon>
        <taxon>Xenorhabdus</taxon>
    </lineage>
</organism>
<accession>A0A1I5D3X4</accession>
<dbReference type="OrthoDB" id="9805177at2"/>
<dbReference type="PROSITE" id="PS00160">
    <property type="entry name" value="ALDOLASE_KDPG_KHG_2"/>
    <property type="match status" value="1"/>
</dbReference>
<evidence type="ECO:0000313" key="10">
    <source>
        <dbReference type="EMBL" id="SFN93847.1"/>
    </source>
</evidence>
<protein>
    <recommendedName>
        <fullName evidence="5">2-dehydro-3-deoxy-phosphogluconate aldolase</fullName>
        <ecNumber evidence="5">4.1.2.14</ecNumber>
    </recommendedName>
    <alternativeName>
        <fullName evidence="9">2-keto-3-deoxy-6-phosphogluconate aldolase</fullName>
    </alternativeName>
</protein>
<dbReference type="InterPro" id="IPR031337">
    <property type="entry name" value="KDPG/KHG_AS_1"/>
</dbReference>
<dbReference type="NCBIfam" id="NF004325">
    <property type="entry name" value="PRK05718.1"/>
    <property type="match status" value="1"/>
</dbReference>
<keyword evidence="11" id="KW-1185">Reference proteome</keyword>
<evidence type="ECO:0000256" key="2">
    <source>
        <dbReference type="ARBA" id="ARBA00004736"/>
    </source>
</evidence>
<evidence type="ECO:0000256" key="5">
    <source>
        <dbReference type="ARBA" id="ARBA00013063"/>
    </source>
</evidence>
<dbReference type="PANTHER" id="PTHR30246">
    <property type="entry name" value="2-KETO-3-DEOXY-6-PHOSPHOGLUCONATE ALDOLASE"/>
    <property type="match status" value="1"/>
</dbReference>
<dbReference type="NCBIfam" id="TIGR01182">
    <property type="entry name" value="eda"/>
    <property type="match status" value="1"/>
</dbReference>
<proteinExistence type="inferred from homology"/>
<gene>
    <name evidence="10" type="ORF">SAMN05421579_13418</name>
</gene>
<keyword evidence="6" id="KW-0456">Lyase</keyword>
<dbReference type="UniPathway" id="UPA00856">
    <property type="reaction ID" value="UER00829"/>
</dbReference>
<dbReference type="UniPathway" id="UPA00227"/>
<dbReference type="SUPFAM" id="SSF51569">
    <property type="entry name" value="Aldolase"/>
    <property type="match status" value="1"/>
</dbReference>
<comment type="similarity">
    <text evidence="3">Belongs to the KHG/KDPG aldolase family.</text>
</comment>
<dbReference type="Proteomes" id="UP000199011">
    <property type="component" value="Unassembled WGS sequence"/>
</dbReference>
<evidence type="ECO:0000256" key="3">
    <source>
        <dbReference type="ARBA" id="ARBA00006906"/>
    </source>
</evidence>
<keyword evidence="8" id="KW-0119">Carbohydrate metabolism</keyword>
<comment type="pathway">
    <text evidence="2">Carbohydrate acid metabolism; 2-dehydro-3-deoxy-D-gluconate degradation; D-glyceraldehyde 3-phosphate and pyruvate from 2-dehydro-3-deoxy-D-gluconate: step 2/2.</text>
</comment>
<evidence type="ECO:0000256" key="9">
    <source>
        <dbReference type="ARBA" id="ARBA00049796"/>
    </source>
</evidence>
<name>A0A1I5D3X4_9GAMM</name>
<dbReference type="InterPro" id="IPR031338">
    <property type="entry name" value="KDPG/KHG_AS_2"/>
</dbReference>
<dbReference type="CDD" id="cd00452">
    <property type="entry name" value="KDPG_aldolase"/>
    <property type="match status" value="1"/>
</dbReference>
<dbReference type="GO" id="GO:0008675">
    <property type="term" value="F:2-dehydro-3-deoxy-phosphogluconate aldolase activity"/>
    <property type="evidence" value="ECO:0007669"/>
    <property type="project" value="UniProtKB-EC"/>
</dbReference>
<dbReference type="PROSITE" id="PS00159">
    <property type="entry name" value="ALDOLASE_KDPG_KHG_1"/>
    <property type="match status" value="1"/>
</dbReference>
<evidence type="ECO:0000256" key="7">
    <source>
        <dbReference type="ARBA" id="ARBA00023270"/>
    </source>
</evidence>
<evidence type="ECO:0000256" key="6">
    <source>
        <dbReference type="ARBA" id="ARBA00023239"/>
    </source>
</evidence>
<evidence type="ECO:0000313" key="11">
    <source>
        <dbReference type="Proteomes" id="UP000199011"/>
    </source>
</evidence>
<dbReference type="InterPro" id="IPR000887">
    <property type="entry name" value="Aldlse_KDPG_KHG"/>
</dbReference>
<keyword evidence="7" id="KW-0704">Schiff base</keyword>
<dbReference type="PANTHER" id="PTHR30246:SF1">
    <property type="entry name" value="2-DEHYDRO-3-DEOXY-6-PHOSPHOGALACTONATE ALDOLASE-RELATED"/>
    <property type="match status" value="1"/>
</dbReference>
<dbReference type="EC" id="4.1.2.14" evidence="5"/>
<sequence length="210" mass="22520">MQEMMIRLRQIKIVPVIAIEEAKDIIPLGHALADNGLPIAEITFRTERAAEAISLLKAERPDMLIGAGTVLHGEHVRQAKAAGATFVVSPGLNPNTVQACRQIGIPIIPGVNNASTIEQALELGIDFVKFFPAEPSGGMVMIKALLAPYPQLQVMPTGGISVKNIRDYLAIPQIVACGGSWMVSAQLIRNKEWKKIGKLAREAAALVNAC</sequence>
<dbReference type="STRING" id="53341.SAMN05421579_13418"/>